<dbReference type="AlphaFoldDB" id="A0A7W9HHB7"/>
<name>A0A7W9HHB7_9PSEU</name>
<dbReference type="EMBL" id="JACHMO010000001">
    <property type="protein sequence ID" value="MBB5802312.1"/>
    <property type="molecule type" value="Genomic_DNA"/>
</dbReference>
<dbReference type="RefSeq" id="WP_184918966.1">
    <property type="nucleotide sequence ID" value="NZ_JACHMO010000001.1"/>
</dbReference>
<gene>
    <name evidence="2" type="ORF">F4560_002080</name>
</gene>
<keyword evidence="3" id="KW-1185">Reference proteome</keyword>
<organism evidence="2 3">
    <name type="scientific">Saccharothrix ecbatanensis</name>
    <dbReference type="NCBI Taxonomy" id="1105145"/>
    <lineage>
        <taxon>Bacteria</taxon>
        <taxon>Bacillati</taxon>
        <taxon>Actinomycetota</taxon>
        <taxon>Actinomycetes</taxon>
        <taxon>Pseudonocardiales</taxon>
        <taxon>Pseudonocardiaceae</taxon>
        <taxon>Saccharothrix</taxon>
    </lineage>
</organism>
<evidence type="ECO:0000313" key="2">
    <source>
        <dbReference type="EMBL" id="MBB5802312.1"/>
    </source>
</evidence>
<feature type="region of interest" description="Disordered" evidence="1">
    <location>
        <begin position="1"/>
        <end position="23"/>
    </location>
</feature>
<accession>A0A7W9HHB7</accession>
<evidence type="ECO:0000256" key="1">
    <source>
        <dbReference type="SAM" id="MobiDB-lite"/>
    </source>
</evidence>
<sequence>MNDKAPADGDAAGATVPSPLPRKPIVTAIPGDRDASTLVLICDHCGRTYPEPSPEWAGLWQAATAAGWGGRGRPVGPHRCQVCAV</sequence>
<comment type="caution">
    <text evidence="2">The sequence shown here is derived from an EMBL/GenBank/DDBJ whole genome shotgun (WGS) entry which is preliminary data.</text>
</comment>
<dbReference type="Proteomes" id="UP000552097">
    <property type="component" value="Unassembled WGS sequence"/>
</dbReference>
<proteinExistence type="predicted"/>
<evidence type="ECO:0000313" key="3">
    <source>
        <dbReference type="Proteomes" id="UP000552097"/>
    </source>
</evidence>
<reference evidence="2 3" key="1">
    <citation type="submission" date="2020-08" db="EMBL/GenBank/DDBJ databases">
        <title>Sequencing the genomes of 1000 actinobacteria strains.</title>
        <authorList>
            <person name="Klenk H.-P."/>
        </authorList>
    </citation>
    <scope>NUCLEOTIDE SEQUENCE [LARGE SCALE GENOMIC DNA]</scope>
    <source>
        <strain evidence="2 3">DSM 45486</strain>
    </source>
</reference>
<protein>
    <submittedName>
        <fullName evidence="2">Uncharacterized protein</fullName>
    </submittedName>
</protein>